<keyword evidence="2" id="KW-1185">Reference proteome</keyword>
<sequence length="309" mass="34797">METIEYNGVRLHRWSCGPSTFLARPELGARLMNWNLEMADGSIRDVIHWPDDADYDRFPKVRGGNPILFPFSARTFNEGKIGEWKDPKGVVRPMPVHGFARDGQFEMVAADETGFTAELKPNAAAAEAYPFNYRFTVRYVFEATSFKVFLQLDNLGDEPIVWSAGHHFYFTLPWHEGQQRSDYRFEIPAKKCFTHEPDGSLKPAPRGWNKDKSFGNPANCDQIYTALKGDTAVFGPNSGDEDIAVRILNDSDTRSPWNAFVIWTEAADSPFYCVEPWMGPPNAPEHKKGLHTVPAGASARFGVEVSMQV</sequence>
<dbReference type="EMBL" id="JARXHW010000046">
    <property type="protein sequence ID" value="MDQ8208967.1"/>
    <property type="molecule type" value="Genomic_DNA"/>
</dbReference>
<name>A0ABU1AZ87_9BACT</name>
<proteinExistence type="predicted"/>
<reference evidence="1 2" key="1">
    <citation type="submission" date="2023-04" db="EMBL/GenBank/DDBJ databases">
        <title>A novel bacteria isolated from coastal sediment.</title>
        <authorList>
            <person name="Liu X.-J."/>
            <person name="Du Z.-J."/>
        </authorList>
    </citation>
    <scope>NUCLEOTIDE SEQUENCE [LARGE SCALE GENOMIC DNA]</scope>
    <source>
        <strain evidence="1 2">SDUM461003</strain>
    </source>
</reference>
<dbReference type="Pfam" id="PF01263">
    <property type="entry name" value="Aldose_epim"/>
    <property type="match status" value="1"/>
</dbReference>
<dbReference type="RefSeq" id="WP_308951715.1">
    <property type="nucleotide sequence ID" value="NZ_JARXHW010000046.1"/>
</dbReference>
<accession>A0ABU1AZ87</accession>
<evidence type="ECO:0008006" key="3">
    <source>
        <dbReference type="Google" id="ProtNLM"/>
    </source>
</evidence>
<gene>
    <name evidence="1" type="ORF">QEH52_15685</name>
</gene>
<dbReference type="InterPro" id="IPR011013">
    <property type="entry name" value="Gal_mutarotase_sf_dom"/>
</dbReference>
<dbReference type="Gene3D" id="2.70.98.10">
    <property type="match status" value="1"/>
</dbReference>
<evidence type="ECO:0000313" key="2">
    <source>
        <dbReference type="Proteomes" id="UP001225316"/>
    </source>
</evidence>
<dbReference type="InterPro" id="IPR008183">
    <property type="entry name" value="Aldose_1/G6P_1-epimerase"/>
</dbReference>
<dbReference type="InterPro" id="IPR014718">
    <property type="entry name" value="GH-type_carb-bd"/>
</dbReference>
<comment type="caution">
    <text evidence="1">The sequence shown here is derived from an EMBL/GenBank/DDBJ whole genome shotgun (WGS) entry which is preliminary data.</text>
</comment>
<dbReference type="Proteomes" id="UP001225316">
    <property type="component" value="Unassembled WGS sequence"/>
</dbReference>
<organism evidence="1 2">
    <name type="scientific">Thalassobacterium maritimum</name>
    <dbReference type="NCBI Taxonomy" id="3041265"/>
    <lineage>
        <taxon>Bacteria</taxon>
        <taxon>Pseudomonadati</taxon>
        <taxon>Verrucomicrobiota</taxon>
        <taxon>Opitutia</taxon>
        <taxon>Puniceicoccales</taxon>
        <taxon>Coraliomargaritaceae</taxon>
        <taxon>Thalassobacterium</taxon>
    </lineage>
</organism>
<evidence type="ECO:0000313" key="1">
    <source>
        <dbReference type="EMBL" id="MDQ8208967.1"/>
    </source>
</evidence>
<protein>
    <recommendedName>
        <fullName evidence="3">Aldose epimerase</fullName>
    </recommendedName>
</protein>
<dbReference type="SUPFAM" id="SSF74650">
    <property type="entry name" value="Galactose mutarotase-like"/>
    <property type="match status" value="1"/>
</dbReference>